<dbReference type="InterPro" id="IPR026888">
    <property type="entry name" value="AcetylCoA_hyd_C"/>
</dbReference>
<dbReference type="Gene3D" id="3.40.1080.10">
    <property type="entry name" value="Glutaconate Coenzyme A-transferase"/>
    <property type="match status" value="1"/>
</dbReference>
<evidence type="ECO:0000259" key="2">
    <source>
        <dbReference type="Pfam" id="PF02550"/>
    </source>
</evidence>
<dbReference type="Gene3D" id="3.30.750.70">
    <property type="entry name" value="4-hydroxybutyrate coenzyme like domains"/>
    <property type="match status" value="1"/>
</dbReference>
<gene>
    <name evidence="4" type="ORF">Q2362_02040</name>
</gene>
<sequence>MQNRVKNADFAAKIMDADAAAALVPNGALVGFSGFVGAGAPIHLPLAIAKRAEALHAQGKEYKIGALTGASTDPHLDGDLAKANAVSFRSPFMTDRDMRGAINTNETEYMDVHLSSLAQQVEAGFFGEMDFAIIEILGIKEDGSLIPSTSIGNNQNWLNYAKKVILEVNCAQPESLEGIHDVACLPKVPFREPINIKRPSDRIGTPYMKVDPSKVVAVVVGESKDRVNSFTPLDEVSIAIGDNVVKFLQKEEAEGRLPKGKLLPLQSGIGNVANAVLAGLERAGYKGLSCYTEVIQDGLLALIKAGVVTEVSSASLSLSPEAIEDFRENIEFYKKHIVLRPQEFSNHPEVIRRLGIIGMNGMLEADIYGNVNSTNTMGTQMMNGIGGSGDFARNGYISIFVTPSTAKGGDISAIVPFVAHVNHTEHDTMVIATEYGYADLRGKSPRQRAAEMIKIAHPDYRPMLQAYFDEACKGENGKPAGHTPHILSKALSWHDKYNKTGSMK</sequence>
<feature type="domain" description="Acetyl-CoA hydrolase/transferase C-terminal" evidence="3">
    <location>
        <begin position="328"/>
        <end position="467"/>
    </location>
</feature>
<protein>
    <submittedName>
        <fullName evidence="4">Succinate CoA transferase</fullName>
    </submittedName>
</protein>
<dbReference type="InterPro" id="IPR003702">
    <property type="entry name" value="ActCoA_hydro_N"/>
</dbReference>
<dbReference type="Gene3D" id="3.40.1080.20">
    <property type="entry name" value="Acetyl-CoA hydrolase/transferase C-terminal domain"/>
    <property type="match status" value="1"/>
</dbReference>
<name>A0ABT8T6M9_9BACT</name>
<keyword evidence="4" id="KW-0808">Transferase</keyword>
<feature type="domain" description="Acetyl-CoA hydrolase/transferase N-terminal" evidence="2">
    <location>
        <begin position="8"/>
        <end position="219"/>
    </location>
</feature>
<proteinExistence type="inferred from homology"/>
<dbReference type="InterPro" id="IPR017821">
    <property type="entry name" value="Succinate_CoA_transferase"/>
</dbReference>
<evidence type="ECO:0000313" key="5">
    <source>
        <dbReference type="Proteomes" id="UP001171111"/>
    </source>
</evidence>
<dbReference type="EMBL" id="JAULJQ010000002">
    <property type="protein sequence ID" value="MDO2408880.1"/>
    <property type="molecule type" value="Genomic_DNA"/>
</dbReference>
<dbReference type="InterPro" id="IPR037171">
    <property type="entry name" value="NagB/RpiA_transferase-like"/>
</dbReference>
<organism evidence="4 5">
    <name type="scientific">Campylobacter magnus</name>
    <dbReference type="NCBI Taxonomy" id="3026462"/>
    <lineage>
        <taxon>Bacteria</taxon>
        <taxon>Pseudomonadati</taxon>
        <taxon>Campylobacterota</taxon>
        <taxon>Epsilonproteobacteria</taxon>
        <taxon>Campylobacterales</taxon>
        <taxon>Campylobacteraceae</taxon>
        <taxon>Campylobacter</taxon>
    </lineage>
</organism>
<comment type="caution">
    <text evidence="4">The sequence shown here is derived from an EMBL/GenBank/DDBJ whole genome shotgun (WGS) entry which is preliminary data.</text>
</comment>
<dbReference type="RefSeq" id="WP_302243637.1">
    <property type="nucleotide sequence ID" value="NZ_JAULJQ010000002.1"/>
</dbReference>
<comment type="similarity">
    <text evidence="1">Belongs to the acetyl-CoA hydrolase/transferase family.</text>
</comment>
<evidence type="ECO:0000256" key="1">
    <source>
        <dbReference type="ARBA" id="ARBA00009632"/>
    </source>
</evidence>
<dbReference type="InterPro" id="IPR046433">
    <property type="entry name" value="ActCoA_hydro"/>
</dbReference>
<evidence type="ECO:0000259" key="3">
    <source>
        <dbReference type="Pfam" id="PF13336"/>
    </source>
</evidence>
<dbReference type="NCBIfam" id="TIGR03458">
    <property type="entry name" value="YgfH_subfam"/>
    <property type="match status" value="1"/>
</dbReference>
<reference evidence="4 5" key="1">
    <citation type="submission" date="2023-06" db="EMBL/GenBank/DDBJ databases">
        <title>Campylobacter magnum sp. nov., isolated from cecal contents of domestic pigs (Sus scrofa domesticus).</title>
        <authorList>
            <person name="Papic B."/>
            <person name="Gruntar I."/>
        </authorList>
    </citation>
    <scope>NUCLEOTIDE SEQUENCE [LARGE SCALE GENOMIC DNA]</scope>
    <source>
        <strain evidence="5">34484-21</strain>
    </source>
</reference>
<accession>A0ABT8T6M9</accession>
<dbReference type="PANTHER" id="PTHR43609">
    <property type="entry name" value="ACETYL-COA HYDROLASE"/>
    <property type="match status" value="1"/>
</dbReference>
<dbReference type="Pfam" id="PF02550">
    <property type="entry name" value="AcetylCoA_hydro"/>
    <property type="match status" value="1"/>
</dbReference>
<dbReference type="GO" id="GO:0016740">
    <property type="term" value="F:transferase activity"/>
    <property type="evidence" value="ECO:0007669"/>
    <property type="project" value="UniProtKB-KW"/>
</dbReference>
<dbReference type="PANTHER" id="PTHR43609:SF1">
    <property type="entry name" value="ACETYL-COA HYDROLASE"/>
    <property type="match status" value="1"/>
</dbReference>
<dbReference type="Pfam" id="PF13336">
    <property type="entry name" value="AcetylCoA_hyd_C"/>
    <property type="match status" value="1"/>
</dbReference>
<dbReference type="Proteomes" id="UP001171111">
    <property type="component" value="Unassembled WGS sequence"/>
</dbReference>
<dbReference type="SUPFAM" id="SSF100950">
    <property type="entry name" value="NagB/RpiA/CoA transferase-like"/>
    <property type="match status" value="2"/>
</dbReference>
<dbReference type="InterPro" id="IPR038460">
    <property type="entry name" value="AcetylCoA_hyd_C_sf"/>
</dbReference>
<keyword evidence="5" id="KW-1185">Reference proteome</keyword>
<evidence type="ECO:0000313" key="4">
    <source>
        <dbReference type="EMBL" id="MDO2408880.1"/>
    </source>
</evidence>